<evidence type="ECO:0000313" key="1">
    <source>
        <dbReference type="EMBL" id="MEA5581054.1"/>
    </source>
</evidence>
<gene>
    <name evidence="1" type="ORF">VB620_06835</name>
</gene>
<name>A0ABU5UC00_9CYAN</name>
<protein>
    <submittedName>
        <fullName evidence="1">Uncharacterized protein</fullName>
    </submittedName>
</protein>
<proteinExistence type="predicted"/>
<comment type="caution">
    <text evidence="1">The sequence shown here is derived from an EMBL/GenBank/DDBJ whole genome shotgun (WGS) entry which is preliminary data.</text>
</comment>
<accession>A0ABU5UC00</accession>
<sequence length="566" mass="64739">MKVAVKQQDLQLLALSLHEEVLRKFPSGETFEIKCAIKKDELMILVEHLEDVTFRTEDIFLLLKQVLESSLTDQEQRVRCFLKKFGEELPHAKCSLMIYQREKVRSSIPLSSSLTYTPPIIEDELEEPYDVWVDTPDSLTEQSELPVKSLLLGITLMGICVFGSGFYLLSRPCVMSECRELQVAEQLNWESQQMIRTVNSTSELVGIQQQLERATSDLDNIPMWSPRYEKAEELKASLSMESNQIQQVVKAIEAADVAEQKMPPSGKSFADLQDMQHLWRVAIAPLEAIPSSSEMYDLVQPRLSTYRQSLQTVNQELLGQEKWVKKINDAKAAAIVATERAATAQSLSEWEKAQSTWQIVINALNIIPPTSPVYPEVQELLSEYQPQLFKTRDRAIKEQTAARNYQEAINTANQAKTYAENKQWEIAVTFWDQALQNIQQISPDSFYYNASQRLIEPYSTALKEAQRELQTIRVMVEVRDDLDEICTREIRICTFTINQTAIAVSLTPNYEYLIYTTLFANDPETNNHWYLLQESLGVIGDRVNLPVFIYDTQGQGLYTHIPKGSN</sequence>
<dbReference type="Proteomes" id="UP001302120">
    <property type="component" value="Unassembled WGS sequence"/>
</dbReference>
<evidence type="ECO:0000313" key="2">
    <source>
        <dbReference type="Proteomes" id="UP001302120"/>
    </source>
</evidence>
<organism evidence="1 2">
    <name type="scientific">Nodularia harveyana UHCC-0300</name>
    <dbReference type="NCBI Taxonomy" id="2974287"/>
    <lineage>
        <taxon>Bacteria</taxon>
        <taxon>Bacillati</taxon>
        <taxon>Cyanobacteriota</taxon>
        <taxon>Cyanophyceae</taxon>
        <taxon>Nostocales</taxon>
        <taxon>Nodulariaceae</taxon>
        <taxon>Nodularia</taxon>
    </lineage>
</organism>
<dbReference type="EMBL" id="JAYGHG010000007">
    <property type="protein sequence ID" value="MEA5581054.1"/>
    <property type="molecule type" value="Genomic_DNA"/>
</dbReference>
<dbReference type="RefSeq" id="WP_323195391.1">
    <property type="nucleotide sequence ID" value="NZ_JAYGHG010000007.1"/>
</dbReference>
<keyword evidence="2" id="KW-1185">Reference proteome</keyword>
<reference evidence="1 2" key="1">
    <citation type="submission" date="2023-12" db="EMBL/GenBank/DDBJ databases">
        <title>Baltic Sea Cyanobacteria.</title>
        <authorList>
            <person name="Delbaje E."/>
            <person name="Fewer D.P."/>
            <person name="Shishido T.K."/>
        </authorList>
    </citation>
    <scope>NUCLEOTIDE SEQUENCE [LARGE SCALE GENOMIC DNA]</scope>
    <source>
        <strain evidence="1 2">UHCC-0300</strain>
    </source>
</reference>